<dbReference type="Proteomes" id="UP000199167">
    <property type="component" value="Unassembled WGS sequence"/>
</dbReference>
<evidence type="ECO:0000313" key="3">
    <source>
        <dbReference type="EMBL" id="SEW45230.1"/>
    </source>
</evidence>
<name>A0A1I0RUV6_9RHOB</name>
<protein>
    <submittedName>
        <fullName evidence="3">Uncharacterized conserved protein, heparinase superfamily</fullName>
    </submittedName>
</protein>
<reference evidence="3 4" key="1">
    <citation type="submission" date="2016-10" db="EMBL/GenBank/DDBJ databases">
        <authorList>
            <person name="de Groot N.N."/>
        </authorList>
    </citation>
    <scope>NUCLEOTIDE SEQUENCE [LARGE SCALE GENOMIC DNA]</scope>
    <source>
        <strain evidence="3 4">DSM 17925</strain>
    </source>
</reference>
<dbReference type="InterPro" id="IPR012480">
    <property type="entry name" value="Hepar_II_III_C"/>
</dbReference>
<dbReference type="Gene3D" id="2.70.98.70">
    <property type="match status" value="1"/>
</dbReference>
<evidence type="ECO:0000259" key="2">
    <source>
        <dbReference type="Pfam" id="PF07940"/>
    </source>
</evidence>
<evidence type="ECO:0000256" key="1">
    <source>
        <dbReference type="ARBA" id="ARBA00004196"/>
    </source>
</evidence>
<dbReference type="Pfam" id="PF07940">
    <property type="entry name" value="Hepar_II_III_C"/>
    <property type="match status" value="1"/>
</dbReference>
<dbReference type="GO" id="GO:0016829">
    <property type="term" value="F:lyase activity"/>
    <property type="evidence" value="ECO:0007669"/>
    <property type="project" value="InterPro"/>
</dbReference>
<dbReference type="GO" id="GO:0030313">
    <property type="term" value="C:cell envelope"/>
    <property type="evidence" value="ECO:0007669"/>
    <property type="project" value="UniProtKB-SubCell"/>
</dbReference>
<keyword evidence="4" id="KW-1185">Reference proteome</keyword>
<feature type="domain" description="Heparinase II/III-like C-terminal" evidence="2">
    <location>
        <begin position="299"/>
        <end position="559"/>
    </location>
</feature>
<organism evidence="3 4">
    <name type="scientific">Cognatiyoonia koreensis</name>
    <dbReference type="NCBI Taxonomy" id="364200"/>
    <lineage>
        <taxon>Bacteria</taxon>
        <taxon>Pseudomonadati</taxon>
        <taxon>Pseudomonadota</taxon>
        <taxon>Alphaproteobacteria</taxon>
        <taxon>Rhodobacterales</taxon>
        <taxon>Paracoccaceae</taxon>
        <taxon>Cognatiyoonia</taxon>
    </lineage>
</organism>
<comment type="subcellular location">
    <subcellularLocation>
        <location evidence="1">Cell envelope</location>
    </subcellularLocation>
</comment>
<accession>A0A1I0RUV6</accession>
<dbReference type="AlphaFoldDB" id="A0A1I0RUV6"/>
<dbReference type="InterPro" id="IPR008929">
    <property type="entry name" value="Chondroitin_lyas"/>
</dbReference>
<evidence type="ECO:0000313" key="4">
    <source>
        <dbReference type="Proteomes" id="UP000199167"/>
    </source>
</evidence>
<dbReference type="EMBL" id="FOIZ01000002">
    <property type="protein sequence ID" value="SEW45230.1"/>
    <property type="molecule type" value="Genomic_DNA"/>
</dbReference>
<dbReference type="STRING" id="364200.SAMN04488515_3306"/>
<dbReference type="Gene3D" id="1.50.10.100">
    <property type="entry name" value="Chondroitin AC/alginate lyase"/>
    <property type="match status" value="1"/>
</dbReference>
<proteinExistence type="predicted"/>
<sequence>MTQSQTWRARRTAFMHRYHARRAARAKPATGFVTQPEPRTIGHFARGRQLIAGNYLFAGTLTEAKDASIWEIDQSSPMVREELHGCNWLDDLAAVGDAKARASAQAWVNDWIDRYGTGTGPGWLPGLTGRRLIRWINHGIFLLRGQKKERSEAFFRSLGQQTLFLSRRWRVTPPGLPRFEALAGMIYAGLALEGMREHVAPAMRALAADCRTEIDADGGIATRNPEELLEVMTLLNWAIAAFAEAGQQPPPPVLDAIDRIAPTLRALRHADGSLARFHGGGRGLDGRLDHALATSNVKTPPGEGLHMGFARINAGRMSIIIDAARPPTGLFSANGHASTLAMELTSGRRPIIVNCGSGRSFGPEWRRAGRATPSHATLGIEGYSSSRLGQASGALSNGPEILVDTPTLVRCETSELPDGRRIELSHNGFQLTHGLTHARILDIAHDGRGIVGEDMLTTLSSDDQRRFDSALDQSKLQGIPYAVRFHLHPDVDATVDLGGTAVSLALKSGEIWVFRYDGIGRMDLKPSVYLENGRLKPRATRQVVLSGRAMSYATRVCWSLAKAQDTPDVVRDLAPR</sequence>
<gene>
    <name evidence="3" type="ORF">SAMN04488515_3306</name>
</gene>